<feature type="transmembrane region" description="Helical" evidence="1">
    <location>
        <begin position="376"/>
        <end position="397"/>
    </location>
</feature>
<feature type="transmembrane region" description="Helical" evidence="1">
    <location>
        <begin position="346"/>
        <end position="364"/>
    </location>
</feature>
<evidence type="ECO:0000256" key="1">
    <source>
        <dbReference type="SAM" id="Phobius"/>
    </source>
</evidence>
<feature type="transmembrane region" description="Helical" evidence="1">
    <location>
        <begin position="309"/>
        <end position="334"/>
    </location>
</feature>
<dbReference type="Pfam" id="PF25221">
    <property type="entry name" value="5TMH_Lnb"/>
    <property type="match status" value="1"/>
</dbReference>
<accession>A0ABY6BIC6</accession>
<feature type="transmembrane region" description="Helical" evidence="1">
    <location>
        <begin position="403"/>
        <end position="419"/>
    </location>
</feature>
<feature type="domain" description="Lnb-like transmembrane" evidence="3">
    <location>
        <begin position="309"/>
        <end position="403"/>
    </location>
</feature>
<dbReference type="Proteomes" id="UP001064632">
    <property type="component" value="Chromosome"/>
</dbReference>
<evidence type="ECO:0000313" key="5">
    <source>
        <dbReference type="Proteomes" id="UP001064632"/>
    </source>
</evidence>
<keyword evidence="1" id="KW-1133">Transmembrane helix</keyword>
<dbReference type="InterPro" id="IPR057436">
    <property type="entry name" value="5TMH_Lnb"/>
</dbReference>
<proteinExistence type="predicted"/>
<dbReference type="Pfam" id="PF13387">
    <property type="entry name" value="Lnb_N"/>
    <property type="match status" value="1"/>
</dbReference>
<name>A0ABY6BIC6_9GAMM</name>
<evidence type="ECO:0000259" key="2">
    <source>
        <dbReference type="Pfam" id="PF13387"/>
    </source>
</evidence>
<feature type="transmembrane region" description="Helical" evidence="1">
    <location>
        <begin position="279"/>
        <end position="297"/>
    </location>
</feature>
<keyword evidence="1" id="KW-0472">Membrane</keyword>
<feature type="domain" description="Lnb N-terminal periplasmic" evidence="2">
    <location>
        <begin position="32"/>
        <end position="169"/>
    </location>
</feature>
<reference evidence="4" key="1">
    <citation type="submission" date="2022-09" db="EMBL/GenBank/DDBJ databases">
        <title>Tahibacter sp. nov., isolated from a fresh water.</title>
        <authorList>
            <person name="Baek J.H."/>
            <person name="Lee J.K."/>
            <person name="Kim J.M."/>
            <person name="Jeon C.O."/>
        </authorList>
    </citation>
    <scope>NUCLEOTIDE SEQUENCE</scope>
    <source>
        <strain evidence="4">W38</strain>
    </source>
</reference>
<organism evidence="4 5">
    <name type="scientific">Tahibacter amnicola</name>
    <dbReference type="NCBI Taxonomy" id="2976241"/>
    <lineage>
        <taxon>Bacteria</taxon>
        <taxon>Pseudomonadati</taxon>
        <taxon>Pseudomonadota</taxon>
        <taxon>Gammaproteobacteria</taxon>
        <taxon>Lysobacterales</taxon>
        <taxon>Rhodanobacteraceae</taxon>
        <taxon>Tahibacter</taxon>
    </lineage>
</organism>
<protein>
    <submittedName>
        <fullName evidence="4">DUF4105 domain-containing protein</fullName>
    </submittedName>
</protein>
<gene>
    <name evidence="4" type="ORF">N4264_09040</name>
</gene>
<keyword evidence="5" id="KW-1185">Reference proteome</keyword>
<keyword evidence="1" id="KW-0812">Transmembrane</keyword>
<dbReference type="RefSeq" id="WP_261696711.1">
    <property type="nucleotide sequence ID" value="NZ_CP104694.1"/>
</dbReference>
<evidence type="ECO:0000259" key="3">
    <source>
        <dbReference type="Pfam" id="PF25221"/>
    </source>
</evidence>
<dbReference type="InterPro" id="IPR025178">
    <property type="entry name" value="Lnb_N"/>
</dbReference>
<dbReference type="EMBL" id="CP104694">
    <property type="protein sequence ID" value="UXI69758.1"/>
    <property type="molecule type" value="Genomic_DNA"/>
</dbReference>
<sequence>MFTNSSAVALRLTRCLVGLLVAWLLAAAPVGAQVPGETLTVSLLTFGPGEAVWERFGHNAIVIRDTRTGRGLSYNYGIFDFEETDFATNFLRGHMRYGMAVNDADDDIALYAEQGREVVEQPLRFTPAQRYALYEFLQWNAQPENAKYRYEYFTANCSTQVRDALDRALGGTIRGQLVAPSRGFTFRLHANRLMAPDPLLMLPMDLGLGPYADRPLSFWDESFVPMAFMKHLQTVTVSDESGAKVPLVEATRKLHAASPLLAQSEQALFARKGPWPLDYWLFCLPIGAGLGEILYGLAARRRSRPARVVFATVSALTLLAMGLGGLMLAGLWSLTEHVSAWRNGNLLLLNPLVLLLIPAYVRARRETWTIGPLTRWISRIVLISALAALGLKLLPWIGQHNGVWVALLLPMHLSLFLALRRLTQPADGTFPAPVPAQSP</sequence>
<evidence type="ECO:0000313" key="4">
    <source>
        <dbReference type="EMBL" id="UXI69758.1"/>
    </source>
</evidence>